<dbReference type="InterPro" id="IPR022778">
    <property type="entry name" value="CDKN3"/>
</dbReference>
<name>A0A8C4KFE7_DRONO</name>
<reference evidence="5" key="1">
    <citation type="submission" date="2025-08" db="UniProtKB">
        <authorList>
            <consortium name="Ensembl"/>
        </authorList>
    </citation>
    <scope>IDENTIFICATION</scope>
</reference>
<dbReference type="GO" id="GO:0004725">
    <property type="term" value="F:protein tyrosine phosphatase activity"/>
    <property type="evidence" value="ECO:0007669"/>
    <property type="project" value="UniProtKB-EC"/>
</dbReference>
<dbReference type="Proteomes" id="UP000694423">
    <property type="component" value="Unplaced"/>
</dbReference>
<dbReference type="Pfam" id="PF05706">
    <property type="entry name" value="CDKN3"/>
    <property type="match status" value="1"/>
</dbReference>
<sequence>FIIFCRFKDVRRNLQKGIGESHIWSDIFVLSTRGELLNFVHHYPIHGGDAPDVAKHCKTLEELRSCLESNQKTYTAANTNLIVLFQQYSYLHDLQENLAVALPTKDAVLRSVF</sequence>
<dbReference type="Ensembl" id="ENSDNVT00000028860.1">
    <property type="protein sequence ID" value="ENSDNVP00000023912.1"/>
    <property type="gene ID" value="ENSDNVG00000016604.1"/>
</dbReference>
<evidence type="ECO:0000313" key="6">
    <source>
        <dbReference type="Proteomes" id="UP000694423"/>
    </source>
</evidence>
<proteinExistence type="predicted"/>
<organism evidence="5 6">
    <name type="scientific">Dromaius novaehollandiae</name>
    <name type="common">Emu</name>
    <dbReference type="NCBI Taxonomy" id="8790"/>
    <lineage>
        <taxon>Eukaryota</taxon>
        <taxon>Metazoa</taxon>
        <taxon>Chordata</taxon>
        <taxon>Craniata</taxon>
        <taxon>Vertebrata</taxon>
        <taxon>Euteleostomi</taxon>
        <taxon>Archelosauria</taxon>
        <taxon>Archosauria</taxon>
        <taxon>Dinosauria</taxon>
        <taxon>Saurischia</taxon>
        <taxon>Theropoda</taxon>
        <taxon>Coelurosauria</taxon>
        <taxon>Aves</taxon>
        <taxon>Palaeognathae</taxon>
        <taxon>Casuariiformes</taxon>
        <taxon>Dromaiidae</taxon>
        <taxon>Dromaius</taxon>
    </lineage>
</organism>
<keyword evidence="6" id="KW-1185">Reference proteome</keyword>
<protein>
    <recommendedName>
        <fullName evidence="1">protein-tyrosine-phosphatase</fullName>
        <ecNumber evidence="1">3.1.3.48</ecNumber>
    </recommendedName>
</protein>
<evidence type="ECO:0000313" key="5">
    <source>
        <dbReference type="Ensembl" id="ENSDNVP00000023912.1"/>
    </source>
</evidence>
<feature type="domain" description="CDKN3" evidence="4">
    <location>
        <begin position="5"/>
        <end position="76"/>
    </location>
</feature>
<evidence type="ECO:0000259" key="4">
    <source>
        <dbReference type="Pfam" id="PF05706"/>
    </source>
</evidence>
<dbReference type="EC" id="3.1.3.48" evidence="1"/>
<dbReference type="AlphaFoldDB" id="A0A8C4KFE7"/>
<evidence type="ECO:0000256" key="1">
    <source>
        <dbReference type="ARBA" id="ARBA00013064"/>
    </source>
</evidence>
<keyword evidence="2" id="KW-0378">Hydrolase</keyword>
<evidence type="ECO:0000256" key="2">
    <source>
        <dbReference type="ARBA" id="ARBA00022801"/>
    </source>
</evidence>
<keyword evidence="3" id="KW-0904">Protein phosphatase</keyword>
<accession>A0A8C4KFE7</accession>
<evidence type="ECO:0000256" key="3">
    <source>
        <dbReference type="ARBA" id="ARBA00022912"/>
    </source>
</evidence>
<reference evidence="5" key="2">
    <citation type="submission" date="2025-09" db="UniProtKB">
        <authorList>
            <consortium name="Ensembl"/>
        </authorList>
    </citation>
    <scope>IDENTIFICATION</scope>
</reference>